<reference evidence="4" key="1">
    <citation type="submission" date="2012-12" db="EMBL/GenBank/DDBJ databases">
        <authorList>
            <person name="Hellsten U."/>
            <person name="Grimwood J."/>
            <person name="Chapman J.A."/>
            <person name="Shapiro H."/>
            <person name="Aerts A."/>
            <person name="Otillar R.P."/>
            <person name="Terry A.Y."/>
            <person name="Boore J.L."/>
            <person name="Simakov O."/>
            <person name="Marletaz F."/>
            <person name="Cho S.-J."/>
            <person name="Edsinger-Gonzales E."/>
            <person name="Havlak P."/>
            <person name="Kuo D.-H."/>
            <person name="Larsson T."/>
            <person name="Lv J."/>
            <person name="Arendt D."/>
            <person name="Savage R."/>
            <person name="Osoegawa K."/>
            <person name="de Jong P."/>
            <person name="Lindberg D.R."/>
            <person name="Seaver E.C."/>
            <person name="Weisblat D.A."/>
            <person name="Putnam N.H."/>
            <person name="Grigoriev I.V."/>
            <person name="Rokhsar D.S."/>
        </authorList>
    </citation>
    <scope>NUCLEOTIDE SEQUENCE</scope>
</reference>
<accession>T1G9U5</accession>
<keyword evidence="4" id="KW-1185">Reference proteome</keyword>
<sequence>MHGKLILSFLLGLAIVLLVQADQPTLSFEQIKAKCLERVNTIPVGERGERLQRAIDYLVHGGARPATLPSYIDAHVSKLSEDEKQELAKYLESLIP</sequence>
<dbReference type="RefSeq" id="XP_009017589.1">
    <property type="nucleotide sequence ID" value="XM_009019341.1"/>
</dbReference>
<reference evidence="2 4" key="2">
    <citation type="journal article" date="2013" name="Nature">
        <title>Insights into bilaterian evolution from three spiralian genomes.</title>
        <authorList>
            <person name="Simakov O."/>
            <person name="Marletaz F."/>
            <person name="Cho S.J."/>
            <person name="Edsinger-Gonzales E."/>
            <person name="Havlak P."/>
            <person name="Hellsten U."/>
            <person name="Kuo D.H."/>
            <person name="Larsson T."/>
            <person name="Lv J."/>
            <person name="Arendt D."/>
            <person name="Savage R."/>
            <person name="Osoegawa K."/>
            <person name="de Jong P."/>
            <person name="Grimwood J."/>
            <person name="Chapman J.A."/>
            <person name="Shapiro H."/>
            <person name="Aerts A."/>
            <person name="Otillar R.P."/>
            <person name="Terry A.Y."/>
            <person name="Boore J.L."/>
            <person name="Grigoriev I.V."/>
            <person name="Lindberg D.R."/>
            <person name="Seaver E.C."/>
            <person name="Weisblat D.A."/>
            <person name="Putnam N.H."/>
            <person name="Rokhsar D.S."/>
        </authorList>
    </citation>
    <scope>NUCLEOTIDE SEQUENCE</scope>
</reference>
<protein>
    <submittedName>
        <fullName evidence="2 3">Uncharacterized protein</fullName>
    </submittedName>
</protein>
<dbReference type="InParanoid" id="T1G9U5"/>
<dbReference type="EMBL" id="AMQM01004315">
    <property type="status" value="NOT_ANNOTATED_CDS"/>
    <property type="molecule type" value="Genomic_DNA"/>
</dbReference>
<evidence type="ECO:0000313" key="4">
    <source>
        <dbReference type="Proteomes" id="UP000015101"/>
    </source>
</evidence>
<organism evidence="3 4">
    <name type="scientific">Helobdella robusta</name>
    <name type="common">Californian leech</name>
    <dbReference type="NCBI Taxonomy" id="6412"/>
    <lineage>
        <taxon>Eukaryota</taxon>
        <taxon>Metazoa</taxon>
        <taxon>Spiralia</taxon>
        <taxon>Lophotrochozoa</taxon>
        <taxon>Annelida</taxon>
        <taxon>Clitellata</taxon>
        <taxon>Hirudinea</taxon>
        <taxon>Rhynchobdellida</taxon>
        <taxon>Glossiphoniidae</taxon>
        <taxon>Helobdella</taxon>
    </lineage>
</organism>
<reference evidence="3" key="3">
    <citation type="submission" date="2015-06" db="UniProtKB">
        <authorList>
            <consortium name="EnsemblMetazoa"/>
        </authorList>
    </citation>
    <scope>IDENTIFICATION</scope>
</reference>
<evidence type="ECO:0000256" key="1">
    <source>
        <dbReference type="SAM" id="SignalP"/>
    </source>
</evidence>
<dbReference type="GeneID" id="20217841"/>
<dbReference type="CTD" id="20217841"/>
<evidence type="ECO:0000313" key="2">
    <source>
        <dbReference type="EMBL" id="ESO04320.1"/>
    </source>
</evidence>
<dbReference type="EnsemblMetazoa" id="HelroT99694">
    <property type="protein sequence ID" value="HelroP99694"/>
    <property type="gene ID" value="HelroG99694"/>
</dbReference>
<feature type="chain" id="PRO_5010981176" evidence="1">
    <location>
        <begin position="22"/>
        <end position="96"/>
    </location>
</feature>
<evidence type="ECO:0000313" key="3">
    <source>
        <dbReference type="EnsemblMetazoa" id="HelroP99694"/>
    </source>
</evidence>
<keyword evidence="1" id="KW-0732">Signal</keyword>
<name>T1G9U5_HELRO</name>
<feature type="signal peptide" evidence="1">
    <location>
        <begin position="1"/>
        <end position="21"/>
    </location>
</feature>
<dbReference type="HOGENOM" id="CLU_2362023_0_0_1"/>
<gene>
    <name evidence="3" type="primary">20217841</name>
    <name evidence="2" type="ORF">HELRODRAFT_99694</name>
</gene>
<dbReference type="EMBL" id="KB096502">
    <property type="protein sequence ID" value="ESO04320.1"/>
    <property type="molecule type" value="Genomic_DNA"/>
</dbReference>
<dbReference type="Proteomes" id="UP000015101">
    <property type="component" value="Unassembled WGS sequence"/>
</dbReference>
<dbReference type="KEGG" id="hro:HELRODRAFT_99694"/>
<dbReference type="AlphaFoldDB" id="T1G9U5"/>
<proteinExistence type="predicted"/>